<proteinExistence type="predicted"/>
<dbReference type="Proteomes" id="UP001281147">
    <property type="component" value="Unassembled WGS sequence"/>
</dbReference>
<gene>
    <name evidence="1" type="ORF">LTR37_021573</name>
</gene>
<protein>
    <submittedName>
        <fullName evidence="1">Uncharacterized protein</fullName>
    </submittedName>
</protein>
<feature type="non-terminal residue" evidence="1">
    <location>
        <position position="317"/>
    </location>
</feature>
<evidence type="ECO:0000313" key="1">
    <source>
        <dbReference type="EMBL" id="KAK3673070.1"/>
    </source>
</evidence>
<evidence type="ECO:0000313" key="2">
    <source>
        <dbReference type="Proteomes" id="UP001281147"/>
    </source>
</evidence>
<comment type="caution">
    <text evidence="1">The sequence shown here is derived from an EMBL/GenBank/DDBJ whole genome shotgun (WGS) entry which is preliminary data.</text>
</comment>
<accession>A0ACC3M9U0</accession>
<dbReference type="EMBL" id="JAUTXU010001071">
    <property type="protein sequence ID" value="KAK3673070.1"/>
    <property type="molecule type" value="Genomic_DNA"/>
</dbReference>
<name>A0ACC3M9U0_9PEZI</name>
<keyword evidence="2" id="KW-1185">Reference proteome</keyword>
<sequence length="317" mass="30963">MVTPRIEPAKFVQIARLVDQLVATTDFSAIHARRAAALRVDIDSMVEMLARPSDGDALLLARALGRLSACLTSAQGRRQTPSSRRVEGRLTRSFRRIAMMIAASAVLAAVPMAAAAAVTTPAVGATVLNPETNANETVVEVLATGAVRTSLNNVILIANAVNDVFANPAGGDFTVTAVVKDGAGRVIGLTVTNDAGVTSDIDVVSPMAAAPDAPAGGAVTLPAGASDLNARSDVRRGNGGSGGSTGVLFVSAGSGGGGAKGPTFTSDVGDPTTNVTTVTAGLPGVIAASIGGDGGTGGNGYAGASGASGGSGGAGGD</sequence>
<reference evidence="1" key="1">
    <citation type="submission" date="2023-07" db="EMBL/GenBank/DDBJ databases">
        <title>Black Yeasts Isolated from many extreme environments.</title>
        <authorList>
            <person name="Coleine C."/>
            <person name="Stajich J.E."/>
            <person name="Selbmann L."/>
        </authorList>
    </citation>
    <scope>NUCLEOTIDE SEQUENCE</scope>
    <source>
        <strain evidence="1">CCFEE 5714</strain>
    </source>
</reference>
<organism evidence="1 2">
    <name type="scientific">Vermiconidia calcicola</name>
    <dbReference type="NCBI Taxonomy" id="1690605"/>
    <lineage>
        <taxon>Eukaryota</taxon>
        <taxon>Fungi</taxon>
        <taxon>Dikarya</taxon>
        <taxon>Ascomycota</taxon>
        <taxon>Pezizomycotina</taxon>
        <taxon>Dothideomycetes</taxon>
        <taxon>Dothideomycetidae</taxon>
        <taxon>Mycosphaerellales</taxon>
        <taxon>Extremaceae</taxon>
        <taxon>Vermiconidia</taxon>
    </lineage>
</organism>